<feature type="domain" description="C2" evidence="4">
    <location>
        <begin position="200"/>
        <end position="317"/>
    </location>
</feature>
<feature type="compositionally biased region" description="Basic and acidic residues" evidence="3">
    <location>
        <begin position="1"/>
        <end position="11"/>
    </location>
</feature>
<dbReference type="PANTHER" id="PTHR12157:SF21">
    <property type="entry name" value="RAB3 INTERACTING MOLECULE, ISOFORM F"/>
    <property type="match status" value="1"/>
</dbReference>
<reference evidence="5 6" key="1">
    <citation type="submission" date="2022-01" db="EMBL/GenBank/DDBJ databases">
        <title>A chromosomal length assembly of Cordylochernes scorpioides.</title>
        <authorList>
            <person name="Zeh D."/>
            <person name="Zeh J."/>
        </authorList>
    </citation>
    <scope>NUCLEOTIDE SEQUENCE [LARGE SCALE GENOMIC DNA]</scope>
    <source>
        <strain evidence="5">IN4F17</strain>
        <tissue evidence="5">Whole Body</tissue>
    </source>
</reference>
<sequence length="335" mass="36729">MYSDAENRARLGPEPGGSDGSETSSVSKVSSSGDRPQGSRTAAEFRRRSQGAPQHPGDMDLEPHAPPPAEKPDSGSFSDTAVMSSTSLDKTQEVRRTKAQMNKLSSSTSQLSVSGHKKRLGFRRKRSSTFSFQRSEEVAPEECRHLVKQASSVSSDGEGSVSGDSSTWFPAIRREGEMSNFVEGLGTGQIVGRQALAAPNLGEIQLSISDRKGNLEVEVIRARGLQPGSKMTLPAPFVKVYLLHGRHCIAKAKTSTARKTLDPLYQEQLVFHEDYRNCTLNVTVWGDYGRMEKRAFLGMAQIRLDELNLSDIVISWYKLFHSSSMVNLPSTESFG</sequence>
<dbReference type="PANTHER" id="PTHR12157">
    <property type="entry name" value="REGULATING SYNAPTIC MEMBRANE EXOCYTOSIS PROTEIN"/>
    <property type="match status" value="1"/>
</dbReference>
<keyword evidence="6" id="KW-1185">Reference proteome</keyword>
<feature type="compositionally biased region" description="Basic residues" evidence="3">
    <location>
        <begin position="115"/>
        <end position="125"/>
    </location>
</feature>
<dbReference type="EMBL" id="CP092880">
    <property type="protein sequence ID" value="UYV80273.1"/>
    <property type="molecule type" value="Genomic_DNA"/>
</dbReference>
<evidence type="ECO:0000256" key="3">
    <source>
        <dbReference type="SAM" id="MobiDB-lite"/>
    </source>
</evidence>
<feature type="compositionally biased region" description="Low complexity" evidence="3">
    <location>
        <begin position="20"/>
        <end position="34"/>
    </location>
</feature>
<dbReference type="Gene3D" id="2.60.40.150">
    <property type="entry name" value="C2 domain"/>
    <property type="match status" value="1"/>
</dbReference>
<evidence type="ECO:0000313" key="6">
    <source>
        <dbReference type="Proteomes" id="UP001235939"/>
    </source>
</evidence>
<evidence type="ECO:0000313" key="5">
    <source>
        <dbReference type="EMBL" id="UYV80273.1"/>
    </source>
</evidence>
<organism evidence="5 6">
    <name type="scientific">Cordylochernes scorpioides</name>
    <dbReference type="NCBI Taxonomy" id="51811"/>
    <lineage>
        <taxon>Eukaryota</taxon>
        <taxon>Metazoa</taxon>
        <taxon>Ecdysozoa</taxon>
        <taxon>Arthropoda</taxon>
        <taxon>Chelicerata</taxon>
        <taxon>Arachnida</taxon>
        <taxon>Pseudoscorpiones</taxon>
        <taxon>Cheliferoidea</taxon>
        <taxon>Chernetidae</taxon>
        <taxon>Cordylochernes</taxon>
    </lineage>
</organism>
<dbReference type="InterPro" id="IPR039032">
    <property type="entry name" value="Rim-like"/>
</dbReference>
<dbReference type="InterPro" id="IPR035892">
    <property type="entry name" value="C2_domain_sf"/>
</dbReference>
<proteinExistence type="predicted"/>
<feature type="compositionally biased region" description="Polar residues" evidence="3">
    <location>
        <begin position="75"/>
        <end position="89"/>
    </location>
</feature>
<accession>A0ABY6LGR8</accession>
<protein>
    <submittedName>
        <fullName evidence="5">Unc-10</fullName>
    </submittedName>
</protein>
<dbReference type="SUPFAM" id="SSF49562">
    <property type="entry name" value="C2 domain (Calcium/lipid-binding domain, CaLB)"/>
    <property type="match status" value="1"/>
</dbReference>
<comment type="subcellular location">
    <subcellularLocation>
        <location evidence="2">Synapse</location>
    </subcellularLocation>
</comment>
<evidence type="ECO:0000256" key="2">
    <source>
        <dbReference type="ARBA" id="ARBA00034103"/>
    </source>
</evidence>
<evidence type="ECO:0000256" key="1">
    <source>
        <dbReference type="ARBA" id="ARBA00023018"/>
    </source>
</evidence>
<dbReference type="Proteomes" id="UP001235939">
    <property type="component" value="Chromosome 18"/>
</dbReference>
<feature type="compositionally biased region" description="Low complexity" evidence="3">
    <location>
        <begin position="105"/>
        <end position="114"/>
    </location>
</feature>
<dbReference type="PROSITE" id="PS50004">
    <property type="entry name" value="C2"/>
    <property type="match status" value="1"/>
</dbReference>
<evidence type="ECO:0000259" key="4">
    <source>
        <dbReference type="PROSITE" id="PS50004"/>
    </source>
</evidence>
<dbReference type="SMART" id="SM00239">
    <property type="entry name" value="C2"/>
    <property type="match status" value="1"/>
</dbReference>
<dbReference type="InterPro" id="IPR000008">
    <property type="entry name" value="C2_dom"/>
</dbReference>
<keyword evidence="1" id="KW-0770">Synapse</keyword>
<dbReference type="Pfam" id="PF00168">
    <property type="entry name" value="C2"/>
    <property type="match status" value="1"/>
</dbReference>
<gene>
    <name evidence="5" type="ORF">LAZ67_18002257</name>
</gene>
<feature type="region of interest" description="Disordered" evidence="3">
    <location>
        <begin position="1"/>
        <end position="125"/>
    </location>
</feature>
<name>A0ABY6LGR8_9ARAC</name>